<keyword evidence="2" id="KW-1185">Reference proteome</keyword>
<dbReference type="AlphaFoldDB" id="A0A4R7EUF8"/>
<dbReference type="EMBL" id="SOAG01000015">
    <property type="protein sequence ID" value="TDS57568.1"/>
    <property type="molecule type" value="Genomic_DNA"/>
</dbReference>
<dbReference type="CDD" id="cd24013">
    <property type="entry name" value="ASKHA_ATPase_BT3980-like"/>
    <property type="match status" value="1"/>
</dbReference>
<gene>
    <name evidence="1" type="ORF">C8P70_11568</name>
</gene>
<dbReference type="Gene3D" id="3.30.420.250">
    <property type="match status" value="1"/>
</dbReference>
<dbReference type="OrthoDB" id="658622at2"/>
<sequence length="263" mass="31128">MTKHTHRLLIQVSPEIFSFIIKEIESDKICSFASETLSNNTPLEEQLDKFFQHHNQLVEKYSETLVLHDNSFNTFVPKAYFNEEDAGAYLQYNTKVFSTDFFAFDEMPQFEMNNVYVPYVNINNYLIDKFGSFTYQNINTGLVNHILQKSNKNTETVVFVHVQKKHFEIIVVNSGKLILFNSFEYLTEQDFIYYILFVLEQLNLDREKIKLYLLGQIEKNDALFEQAYTFINYLDLVDKNTFNLENTTLHSRTINQHYILLHS</sequence>
<dbReference type="Proteomes" id="UP000295215">
    <property type="component" value="Unassembled WGS sequence"/>
</dbReference>
<accession>A0A4R7EUF8</accession>
<evidence type="ECO:0000313" key="2">
    <source>
        <dbReference type="Proteomes" id="UP000295215"/>
    </source>
</evidence>
<name>A0A4R7EUF8_9FLAO</name>
<dbReference type="InterPro" id="IPR024213">
    <property type="entry name" value="DUF3822"/>
</dbReference>
<dbReference type="RefSeq" id="WP_133712742.1">
    <property type="nucleotide sequence ID" value="NZ_SOAG01000015.1"/>
</dbReference>
<comment type="caution">
    <text evidence="1">The sequence shown here is derived from an EMBL/GenBank/DDBJ whole genome shotgun (WGS) entry which is preliminary data.</text>
</comment>
<evidence type="ECO:0000313" key="1">
    <source>
        <dbReference type="EMBL" id="TDS57568.1"/>
    </source>
</evidence>
<dbReference type="Gene3D" id="3.30.420.260">
    <property type="match status" value="1"/>
</dbReference>
<reference evidence="1 2" key="1">
    <citation type="submission" date="2019-03" db="EMBL/GenBank/DDBJ databases">
        <title>Genomic Encyclopedia of Archaeal and Bacterial Type Strains, Phase II (KMG-II): from individual species to whole genera.</title>
        <authorList>
            <person name="Goeker M."/>
        </authorList>
    </citation>
    <scope>NUCLEOTIDE SEQUENCE [LARGE SCALE GENOMIC DNA]</scope>
    <source>
        <strain evidence="1 2">DSM 28213</strain>
    </source>
</reference>
<dbReference type="Pfam" id="PF12864">
    <property type="entry name" value="DUF3822"/>
    <property type="match status" value="1"/>
</dbReference>
<protein>
    <submittedName>
        <fullName evidence="1">Uncharacterized protein DUF3822</fullName>
    </submittedName>
</protein>
<organism evidence="1 2">
    <name type="scientific">Myroides indicus</name>
    <dbReference type="NCBI Taxonomy" id="1323422"/>
    <lineage>
        <taxon>Bacteria</taxon>
        <taxon>Pseudomonadati</taxon>
        <taxon>Bacteroidota</taxon>
        <taxon>Flavobacteriia</taxon>
        <taxon>Flavobacteriales</taxon>
        <taxon>Flavobacteriaceae</taxon>
        <taxon>Myroides</taxon>
    </lineage>
</organism>
<proteinExistence type="predicted"/>